<comment type="caution">
    <text evidence="1">The sequence shown here is derived from an EMBL/GenBank/DDBJ whole genome shotgun (WGS) entry which is preliminary data.</text>
</comment>
<dbReference type="EMBL" id="LYPB01000092">
    <property type="protein sequence ID" value="OAS13746.1"/>
    <property type="molecule type" value="Genomic_DNA"/>
</dbReference>
<dbReference type="AlphaFoldDB" id="A0A197ZY80"/>
<evidence type="ECO:0000313" key="2">
    <source>
        <dbReference type="Proteomes" id="UP000078454"/>
    </source>
</evidence>
<name>A0A197ZY80_9BACL</name>
<evidence type="ECO:0000313" key="1">
    <source>
        <dbReference type="EMBL" id="OAS13746.1"/>
    </source>
</evidence>
<reference evidence="1 2" key="1">
    <citation type="submission" date="2016-05" db="EMBL/GenBank/DDBJ databases">
        <title>Paenibacillus sp. 1ZS3-15 nov., isolated from the rhizosphere soil.</title>
        <authorList>
            <person name="Zhang X.X."/>
            <person name="Zhang J."/>
        </authorList>
    </citation>
    <scope>NUCLEOTIDE SEQUENCE [LARGE SCALE GENOMIC DNA]</scope>
    <source>
        <strain evidence="1 2">1ZS3-15</strain>
    </source>
</reference>
<protein>
    <submittedName>
        <fullName evidence="1">Uncharacterized protein</fullName>
    </submittedName>
</protein>
<sequence length="323" mass="38489">MIKSSLLNNITSILQYRGIHSVNNITQIVLIYEYILCYMEMNEGISTRRVFKLSIELMKTFIIDGKYLEMKTIEKELTLVKDFIKKSLDDKELEFSRYEWKSLGIVAKYTRVYKYEWNKEELQELLYDLGILPHVSKIDEKLLTPDQKILLTPFVLNDRKTIRYFPNNQSKSVDVVLTTVVQDSKDCSLEFFLLWWKKLNGKYHILLAEWKKLKSIAAISQSFSVETKIHWELGVFCLQSKLEYDTLRIFKSDLHDLLIKCCKVEISELDRFLAKGLINKREIDNFRKIQDIFVRFTLIEKSRENKIFEYLSKRRSKILNFNL</sequence>
<accession>A0A197ZY80</accession>
<proteinExistence type="predicted"/>
<gene>
    <name evidence="1" type="ORF">A8708_25230</name>
</gene>
<keyword evidence="2" id="KW-1185">Reference proteome</keyword>
<organism evidence="1 2">
    <name type="scientific">Paenibacillus oryzisoli</name>
    <dbReference type="NCBI Taxonomy" id="1850517"/>
    <lineage>
        <taxon>Bacteria</taxon>
        <taxon>Bacillati</taxon>
        <taxon>Bacillota</taxon>
        <taxon>Bacilli</taxon>
        <taxon>Bacillales</taxon>
        <taxon>Paenibacillaceae</taxon>
        <taxon>Paenibacillus</taxon>
    </lineage>
</organism>
<dbReference type="Proteomes" id="UP000078454">
    <property type="component" value="Unassembled WGS sequence"/>
</dbReference>